<dbReference type="STRING" id="1395571.TMS3_0119700"/>
<evidence type="ECO:0000256" key="1">
    <source>
        <dbReference type="ARBA" id="ARBA00022630"/>
    </source>
</evidence>
<dbReference type="PROSITE" id="PS50902">
    <property type="entry name" value="FLAVODOXIN_LIKE"/>
    <property type="match status" value="1"/>
</dbReference>
<dbReference type="Pfam" id="PF00175">
    <property type="entry name" value="NAD_binding_1"/>
    <property type="match status" value="1"/>
</dbReference>
<dbReference type="PRINTS" id="PR00369">
    <property type="entry name" value="FLAVODOXIN"/>
</dbReference>
<evidence type="ECO:0000259" key="7">
    <source>
        <dbReference type="PROSITE" id="PS51384"/>
    </source>
</evidence>
<keyword evidence="2" id="KW-0288">FMN</keyword>
<keyword evidence="3" id="KW-0813">Transport</keyword>
<dbReference type="RefSeq" id="WP_025166919.1">
    <property type="nucleotide sequence ID" value="NZ_AWSQ01000006.1"/>
</dbReference>
<feature type="transmembrane region" description="Helical" evidence="5">
    <location>
        <begin position="345"/>
        <end position="366"/>
    </location>
</feature>
<dbReference type="PROSITE" id="PS51384">
    <property type="entry name" value="FAD_FR"/>
    <property type="match status" value="1"/>
</dbReference>
<dbReference type="InterPro" id="IPR008254">
    <property type="entry name" value="Flavodoxin/NO_synth"/>
</dbReference>
<dbReference type="Proteomes" id="UP000030063">
    <property type="component" value="Unassembled WGS sequence"/>
</dbReference>
<dbReference type="InterPro" id="IPR001094">
    <property type="entry name" value="Flavdoxin-like"/>
</dbReference>
<feature type="compositionally biased region" description="Low complexity" evidence="4">
    <location>
        <begin position="237"/>
        <end position="248"/>
    </location>
</feature>
<dbReference type="GO" id="GO:0010181">
    <property type="term" value="F:FMN binding"/>
    <property type="evidence" value="ECO:0007669"/>
    <property type="project" value="InterPro"/>
</dbReference>
<feature type="domain" description="Flavodoxin-like" evidence="6">
    <location>
        <begin position="392"/>
        <end position="529"/>
    </location>
</feature>
<evidence type="ECO:0000256" key="2">
    <source>
        <dbReference type="ARBA" id="ARBA00022643"/>
    </source>
</evidence>
<dbReference type="InterPro" id="IPR017927">
    <property type="entry name" value="FAD-bd_FR_type"/>
</dbReference>
<keyword evidence="1" id="KW-0285">Flavoprotein</keyword>
<dbReference type="InterPro" id="IPR001709">
    <property type="entry name" value="Flavoprot_Pyr_Nucl_cyt_Rdtase"/>
</dbReference>
<evidence type="ECO:0000313" key="8">
    <source>
        <dbReference type="EMBL" id="KFX68469.1"/>
    </source>
</evidence>
<dbReference type="FunFam" id="3.40.50.360:FF:000070">
    <property type="entry name" value="Bifunctional sulfite reductase [NADPH] flavoprotein alpha-component/iron-uptake factor"/>
    <property type="match status" value="1"/>
</dbReference>
<dbReference type="PANTHER" id="PTHR34219">
    <property type="entry name" value="IRON-REGULATED INNER MEMBRANE PROTEIN-RELATED"/>
    <property type="match status" value="1"/>
</dbReference>
<evidence type="ECO:0000313" key="9">
    <source>
        <dbReference type="Proteomes" id="UP000030063"/>
    </source>
</evidence>
<dbReference type="Pfam" id="PF00258">
    <property type="entry name" value="Flavodoxin_1"/>
    <property type="match status" value="1"/>
</dbReference>
<evidence type="ECO:0000259" key="6">
    <source>
        <dbReference type="PROSITE" id="PS50902"/>
    </source>
</evidence>
<dbReference type="GO" id="GO:0016655">
    <property type="term" value="F:oxidoreductase activity, acting on NAD(P)H, quinone or similar compound as acceptor"/>
    <property type="evidence" value="ECO:0007669"/>
    <property type="project" value="UniProtKB-ARBA"/>
</dbReference>
<dbReference type="InterPro" id="IPR017938">
    <property type="entry name" value="Riboflavin_synthase-like_b-brl"/>
</dbReference>
<dbReference type="Gene3D" id="3.40.50.360">
    <property type="match status" value="1"/>
</dbReference>
<feature type="domain" description="FAD-binding FR-type" evidence="7">
    <location>
        <begin position="542"/>
        <end position="653"/>
    </location>
</feature>
<accession>A0A0A1YIL5</accession>
<feature type="region of interest" description="Disordered" evidence="4">
    <location>
        <begin position="224"/>
        <end position="248"/>
    </location>
</feature>
<feature type="transmembrane region" description="Helical" evidence="5">
    <location>
        <begin position="12"/>
        <end position="33"/>
    </location>
</feature>
<dbReference type="Gene3D" id="3.40.50.80">
    <property type="entry name" value="Nucleotide-binding domain of ferredoxin-NADP reductase (FNR) module"/>
    <property type="match status" value="1"/>
</dbReference>
<dbReference type="SUPFAM" id="SSF52218">
    <property type="entry name" value="Flavoproteins"/>
    <property type="match status" value="1"/>
</dbReference>
<sequence length="792" mass="87552">MLKKVLFQLHWFFGISAGLVLALMGVTGALYSFEGEIMAALNPQVLRVESRDSGMLTPAELVSKIQAAEGKTVSGLWLDSRDNSAARVFFTPPAGERRGPMRYFDPYSGELLAEPSGQQFFGLMLQLHRFLAMGETGQQITAASTLALVFFCLSGLYLRWPRKALNWRAWLTLDWAKRGRAFKWDLHAVAGTWCLVFYLCASLTGLYWSYDWYREGMTRLLGDAPAQQQGKRDGSRASRSGRGEAPVAPPAVDYDAVWRSLQDAAGPQLVAWNLRLAPVAGKPATVFYLLADAEHPRALNQLRLDPLSGQVSRHERYVDKSFSAQLLASVYALHTGEYFGLPGRILMLLASAAMPLFAITGWLLYLDRRRKKRAILRARRGLVEGATGQKNWLIGFASQSGFAEQLAWQTAGQLQAAGLPVTVQSLASLDERSLSQAQNALFVVSTFGDGQAPDSARGFERRLLEGELALGELSYAVLALGDRQYQQFCGFARRLHGWLTRQGASSLFAPVEVDGGDVEALASWRRQLTALTGAAALPTLERPFAEWRLLARECLNPGSAGAPTFMLRLQPPEGATWQAGDLLEVLPRNDGEVAVREYSIASLPSDGALELIVRQETHPDGSLGLGSGWLCHELELAQALRARLRRNSSFHPPEDARPLILLGNGTGLAGLRSLLKARIAAGHRRNWLLFGERNQAHDFYCRDELHGWLASAELERLDLAFSRDQTHKVYVQDRLRESAEQLRDWLDQGAAIYVCGSLAGMAAGVDDVLHEQLGETTVTDLIEQGRYRRDVY</sequence>
<reference evidence="8 9" key="1">
    <citation type="journal article" date="2014" name="Genome Announc.">
        <title>Draft Genome Sequence of Petroleum Oil-Degrading Marine Bacterium Pseudomonas taeanensis Strain MS-3, Isolated from a Crude Oil-Contaminated Seashore.</title>
        <authorList>
            <person name="Lee S.Y."/>
            <person name="Kim S.H."/>
            <person name="Lee D.G."/>
            <person name="Shin S."/>
            <person name="Yun S.H."/>
            <person name="Choi C.W."/>
            <person name="Chung Y.H."/>
            <person name="Choi J.S."/>
            <person name="Kahng H.Y."/>
            <person name="Kim S.I."/>
        </authorList>
    </citation>
    <scope>NUCLEOTIDE SEQUENCE [LARGE SCALE GENOMIC DNA]</scope>
    <source>
        <strain evidence="8 9">MS-3</strain>
    </source>
</reference>
<comment type="caution">
    <text evidence="8">The sequence shown here is derived from an EMBL/GenBank/DDBJ whole genome shotgun (WGS) entry which is preliminary data.</text>
</comment>
<dbReference type="PANTHER" id="PTHR34219:SF3">
    <property type="entry name" value="BLL7967 PROTEIN"/>
    <property type="match status" value="1"/>
</dbReference>
<protein>
    <submittedName>
        <fullName evidence="8">Flavodoxin</fullName>
    </submittedName>
</protein>
<keyword evidence="5" id="KW-0472">Membrane</keyword>
<dbReference type="Pfam" id="PF03929">
    <property type="entry name" value="PepSY_TM"/>
    <property type="match status" value="1"/>
</dbReference>
<feature type="transmembrane region" description="Helical" evidence="5">
    <location>
        <begin position="186"/>
        <end position="210"/>
    </location>
</feature>
<gene>
    <name evidence="8" type="ORF">TMS3_0119700</name>
</gene>
<dbReference type="Gene3D" id="2.40.30.10">
    <property type="entry name" value="Translation factors"/>
    <property type="match status" value="1"/>
</dbReference>
<dbReference type="eggNOG" id="COG0369">
    <property type="taxonomic scope" value="Bacteria"/>
</dbReference>
<keyword evidence="5" id="KW-1133">Transmembrane helix</keyword>
<evidence type="ECO:0000256" key="4">
    <source>
        <dbReference type="SAM" id="MobiDB-lite"/>
    </source>
</evidence>
<dbReference type="AlphaFoldDB" id="A0A0A1YIL5"/>
<keyword evidence="3" id="KW-0249">Electron transport</keyword>
<dbReference type="PRINTS" id="PR00371">
    <property type="entry name" value="FPNCR"/>
</dbReference>
<dbReference type="SUPFAM" id="SSF63380">
    <property type="entry name" value="Riboflavin synthase domain-like"/>
    <property type="match status" value="1"/>
</dbReference>
<keyword evidence="5" id="KW-0812">Transmembrane</keyword>
<dbReference type="SUPFAM" id="SSF52343">
    <property type="entry name" value="Ferredoxin reductase-like, C-terminal NADP-linked domain"/>
    <property type="match status" value="1"/>
</dbReference>
<keyword evidence="9" id="KW-1185">Reference proteome</keyword>
<dbReference type="OrthoDB" id="9816402at2"/>
<dbReference type="EMBL" id="AWSQ01000006">
    <property type="protein sequence ID" value="KFX68469.1"/>
    <property type="molecule type" value="Genomic_DNA"/>
</dbReference>
<dbReference type="InterPro" id="IPR029039">
    <property type="entry name" value="Flavoprotein-like_sf"/>
</dbReference>
<dbReference type="InterPro" id="IPR001433">
    <property type="entry name" value="OxRdtase_FAD/NAD-bd"/>
</dbReference>
<evidence type="ECO:0000256" key="5">
    <source>
        <dbReference type="SAM" id="Phobius"/>
    </source>
</evidence>
<dbReference type="CDD" id="cd06200">
    <property type="entry name" value="SiR_like1"/>
    <property type="match status" value="1"/>
</dbReference>
<feature type="transmembrane region" description="Helical" evidence="5">
    <location>
        <begin position="140"/>
        <end position="158"/>
    </location>
</feature>
<dbReference type="eggNOG" id="COG3182">
    <property type="taxonomic scope" value="Bacteria"/>
</dbReference>
<name>A0A0A1YIL5_9PSED</name>
<proteinExistence type="predicted"/>
<dbReference type="InterPro" id="IPR005625">
    <property type="entry name" value="PepSY-ass_TM"/>
</dbReference>
<dbReference type="InterPro" id="IPR039261">
    <property type="entry name" value="FNR_nucleotide-bd"/>
</dbReference>
<organism evidence="8 9">
    <name type="scientific">Pseudomonas taeanensis MS-3</name>
    <dbReference type="NCBI Taxonomy" id="1395571"/>
    <lineage>
        <taxon>Bacteria</taxon>
        <taxon>Pseudomonadati</taxon>
        <taxon>Pseudomonadota</taxon>
        <taxon>Gammaproteobacteria</taxon>
        <taxon>Pseudomonadales</taxon>
        <taxon>Pseudomonadaceae</taxon>
        <taxon>Pseudomonas</taxon>
    </lineage>
</organism>
<evidence type="ECO:0000256" key="3">
    <source>
        <dbReference type="ARBA" id="ARBA00022982"/>
    </source>
</evidence>